<evidence type="ECO:0000313" key="3">
    <source>
        <dbReference type="Proteomes" id="UP001152561"/>
    </source>
</evidence>
<accession>A0A9Q1LZ47</accession>
<dbReference type="AlphaFoldDB" id="A0A9Q1LZ47"/>
<sequence>MEHTLLQNLNLLLPRKLRLNLKVLEFRGRQMVLGKKCESYGSGLVRSTSFGRKRITVDVDFSPTTPKKKVCSHNSFFNYDKSPLEDLPPDILIKVVWGVDHDDLKRLFHVSRAIREATVIAKRLHFEYATPRKTLVFKNPIEDLDEFNDVEAPNAPRQLKVRKLKLSKKKLADISVTLFASEEEDADDDWLQRESYMQMDTEL</sequence>
<name>A0A9Q1LZ47_9SOLA</name>
<evidence type="ECO:0000259" key="1">
    <source>
        <dbReference type="PROSITE" id="PS50181"/>
    </source>
</evidence>
<protein>
    <recommendedName>
        <fullName evidence="1">F-box domain-containing protein</fullName>
    </recommendedName>
</protein>
<dbReference type="PANTHER" id="PTHR34049:SF3">
    <property type="entry name" value="F-BOX DOMAIN-CONTAINING PROTEIN"/>
    <property type="match status" value="1"/>
</dbReference>
<dbReference type="EMBL" id="JAJAGQ010000013">
    <property type="protein sequence ID" value="KAJ8545590.1"/>
    <property type="molecule type" value="Genomic_DNA"/>
</dbReference>
<keyword evidence="3" id="KW-1185">Reference proteome</keyword>
<dbReference type="PANTHER" id="PTHR34049">
    <property type="entry name" value="F-BOX PROTEIN SKIP27"/>
    <property type="match status" value="1"/>
</dbReference>
<dbReference type="OrthoDB" id="786450at2759"/>
<dbReference type="PROSITE" id="PS50181">
    <property type="entry name" value="FBOX"/>
    <property type="match status" value="1"/>
</dbReference>
<dbReference type="InterPro" id="IPR036047">
    <property type="entry name" value="F-box-like_dom_sf"/>
</dbReference>
<organism evidence="2 3">
    <name type="scientific">Anisodus acutangulus</name>
    <dbReference type="NCBI Taxonomy" id="402998"/>
    <lineage>
        <taxon>Eukaryota</taxon>
        <taxon>Viridiplantae</taxon>
        <taxon>Streptophyta</taxon>
        <taxon>Embryophyta</taxon>
        <taxon>Tracheophyta</taxon>
        <taxon>Spermatophyta</taxon>
        <taxon>Magnoliopsida</taxon>
        <taxon>eudicotyledons</taxon>
        <taxon>Gunneridae</taxon>
        <taxon>Pentapetalae</taxon>
        <taxon>asterids</taxon>
        <taxon>lamiids</taxon>
        <taxon>Solanales</taxon>
        <taxon>Solanaceae</taxon>
        <taxon>Solanoideae</taxon>
        <taxon>Hyoscyameae</taxon>
        <taxon>Anisodus</taxon>
    </lineage>
</organism>
<feature type="domain" description="F-box" evidence="1">
    <location>
        <begin position="81"/>
        <end position="129"/>
    </location>
</feature>
<dbReference type="Proteomes" id="UP001152561">
    <property type="component" value="Unassembled WGS sequence"/>
</dbReference>
<dbReference type="InterPro" id="IPR045286">
    <property type="entry name" value="FBS1-like"/>
</dbReference>
<dbReference type="SUPFAM" id="SSF81383">
    <property type="entry name" value="F-box domain"/>
    <property type="match status" value="1"/>
</dbReference>
<reference evidence="3" key="1">
    <citation type="journal article" date="2023" name="Proc. Natl. Acad. Sci. U.S.A.">
        <title>Genomic and structural basis for evolution of tropane alkaloid biosynthesis.</title>
        <authorList>
            <person name="Wanga Y.-J."/>
            <person name="Taina T."/>
            <person name="Yua J.-Y."/>
            <person name="Lia J."/>
            <person name="Xua B."/>
            <person name="Chenc J."/>
            <person name="D'Auriad J.C."/>
            <person name="Huanga J.-P."/>
            <person name="Huanga S.-X."/>
        </authorList>
    </citation>
    <scope>NUCLEOTIDE SEQUENCE [LARGE SCALE GENOMIC DNA]</scope>
    <source>
        <strain evidence="3">cv. KIB-2019</strain>
    </source>
</reference>
<dbReference type="InterPro" id="IPR001810">
    <property type="entry name" value="F-box_dom"/>
</dbReference>
<proteinExistence type="predicted"/>
<evidence type="ECO:0000313" key="2">
    <source>
        <dbReference type="EMBL" id="KAJ8545590.1"/>
    </source>
</evidence>
<gene>
    <name evidence="2" type="ORF">K7X08_018173</name>
</gene>
<comment type="caution">
    <text evidence="2">The sequence shown here is derived from an EMBL/GenBank/DDBJ whole genome shotgun (WGS) entry which is preliminary data.</text>
</comment>